<keyword evidence="3" id="KW-1185">Reference proteome</keyword>
<dbReference type="OrthoDB" id="6657230at2759"/>
<evidence type="ECO:0000313" key="3">
    <source>
        <dbReference type="Proteomes" id="UP000007819"/>
    </source>
</evidence>
<dbReference type="AlphaFoldDB" id="A0A8R1WAT7"/>
<dbReference type="Proteomes" id="UP000007819">
    <property type="component" value="Chromosome A2"/>
</dbReference>
<dbReference type="GeneID" id="100573127"/>
<evidence type="ECO:0000256" key="1">
    <source>
        <dbReference type="SAM" id="MobiDB-lite"/>
    </source>
</evidence>
<protein>
    <submittedName>
        <fullName evidence="2">Uncharacterized protein</fullName>
    </submittedName>
</protein>
<evidence type="ECO:0000313" key="2">
    <source>
        <dbReference type="EnsemblMetazoa" id="XP_003244281.1"/>
    </source>
</evidence>
<dbReference type="KEGG" id="api:100573127"/>
<sequence>MMSSSMTGPSGGGLQKSPAGGPLSPSPQSAVDKSAAVSSGYGTYNRRGTATTVDRRRRTDYRGGRDGDRHDDDDDGDDDDDRLSELSDSGHFLAKGAFLITPSNELNLEKATAICEKMNYRGPYSVTRTATGILFKFAEQEDYHVTFRKGFHKVTNSRFYKKIPIPCRPQKTFSVLVYEIPEDIPDEDIRHSLYKFQTVVEVVRLYHAGYRHAALTVADGKNAATSQTAVEQQQQQLLQAGPASSLAAASAAGGSASANTQQHHPAPPVVRVTLASVEECNVLLHNGLDFYGATFFPVEAASPVAPKKKALPPNSRLMDLVTTSGHRIRDLLPVFDSAGFTKIPPPASKVVKPH</sequence>
<reference evidence="3" key="1">
    <citation type="submission" date="2010-06" db="EMBL/GenBank/DDBJ databases">
        <authorList>
            <person name="Jiang H."/>
            <person name="Abraham K."/>
            <person name="Ali S."/>
            <person name="Alsbrooks S.L."/>
            <person name="Anim B.N."/>
            <person name="Anosike U.S."/>
            <person name="Attaway T."/>
            <person name="Bandaranaike D.P."/>
            <person name="Battles P.K."/>
            <person name="Bell S.N."/>
            <person name="Bell A.V."/>
            <person name="Beltran B."/>
            <person name="Bickham C."/>
            <person name="Bustamante Y."/>
            <person name="Caleb T."/>
            <person name="Canada A."/>
            <person name="Cardenas V."/>
            <person name="Carter K."/>
            <person name="Chacko J."/>
            <person name="Chandrabose M.N."/>
            <person name="Chavez D."/>
            <person name="Chavez A."/>
            <person name="Chen L."/>
            <person name="Chu H.-S."/>
            <person name="Claassen K.J."/>
            <person name="Cockrell R."/>
            <person name="Collins M."/>
            <person name="Cooper J.A."/>
            <person name="Cree A."/>
            <person name="Curry S.M."/>
            <person name="Da Y."/>
            <person name="Dao M.D."/>
            <person name="Das B."/>
            <person name="Davila M.-L."/>
            <person name="Davy-Carroll L."/>
            <person name="Denson S."/>
            <person name="Dinh H."/>
            <person name="Ebong V.E."/>
            <person name="Edwards J.R."/>
            <person name="Egan A."/>
            <person name="El-Daye J."/>
            <person name="Escobedo L."/>
            <person name="Fernandez S."/>
            <person name="Fernando P.R."/>
            <person name="Flagg N."/>
            <person name="Forbes L.D."/>
            <person name="Fowler R.G."/>
            <person name="Fu Q."/>
            <person name="Gabisi R.A."/>
            <person name="Ganer J."/>
            <person name="Garbino Pronczuk A."/>
            <person name="Garcia R.M."/>
            <person name="Garner T."/>
            <person name="Garrett T.E."/>
            <person name="Gonzalez D.A."/>
            <person name="Hamid H."/>
            <person name="Hawkins E.S."/>
            <person name="Hirani K."/>
            <person name="Hogues M.E."/>
            <person name="Hollins B."/>
            <person name="Hsiao C.-H."/>
            <person name="Jabil R."/>
            <person name="James M.L."/>
            <person name="Jhangiani S.N."/>
            <person name="Johnson B."/>
            <person name="Johnson Q."/>
            <person name="Joshi V."/>
            <person name="Kalu J.B."/>
            <person name="Kam C."/>
            <person name="Kashfia A."/>
            <person name="Keebler J."/>
            <person name="Kisamo H."/>
            <person name="Kovar C.L."/>
            <person name="Lago L.A."/>
            <person name="Lai C.-Y."/>
            <person name="Laidlaw J."/>
            <person name="Lara F."/>
            <person name="Le T.-K."/>
            <person name="Lee S.L."/>
            <person name="Legall F.H."/>
            <person name="Lemon S.J."/>
            <person name="Lewis L.R."/>
            <person name="Li B."/>
            <person name="Liu Y."/>
            <person name="Liu Y.-S."/>
            <person name="Lopez J."/>
            <person name="Lozado R.J."/>
            <person name="Lu J."/>
            <person name="Madu R.C."/>
            <person name="Maheshwari M."/>
            <person name="Maheshwari R."/>
            <person name="Malloy K."/>
            <person name="Martinez E."/>
            <person name="Mathew T."/>
            <person name="Mercado I.C."/>
            <person name="Mercado C."/>
            <person name="Meyer B."/>
            <person name="Montgomery K."/>
            <person name="Morgan M.B."/>
            <person name="Munidasa M."/>
            <person name="Nazareth L.V."/>
            <person name="Nelson J."/>
            <person name="Ng B.M."/>
            <person name="Nguyen N.B."/>
            <person name="Nguyen P.Q."/>
            <person name="Nguyen T."/>
            <person name="Obregon M."/>
            <person name="Okwuonu G.O."/>
            <person name="Onwere C.G."/>
            <person name="Orozco G."/>
            <person name="Parra A."/>
            <person name="Patel S."/>
            <person name="Patil S."/>
            <person name="Perez A."/>
            <person name="Perez Y."/>
            <person name="Pham C."/>
            <person name="Primus E.L."/>
            <person name="Pu L.-L."/>
            <person name="Puazo M."/>
            <person name="Qin X."/>
            <person name="Quiroz J.B."/>
            <person name="Reese J."/>
            <person name="Richards S."/>
            <person name="Rives C.M."/>
            <person name="Robberts R."/>
            <person name="Ruiz S.J."/>
            <person name="Ruiz M.J."/>
            <person name="Santibanez J."/>
            <person name="Schneider B.W."/>
            <person name="Sisson I."/>
            <person name="Smith M."/>
            <person name="Sodergren E."/>
            <person name="Song X.-Z."/>
            <person name="Song B.B."/>
            <person name="Summersgill H."/>
            <person name="Thelus R."/>
            <person name="Thornton R.D."/>
            <person name="Trejos Z.Y."/>
            <person name="Usmani K."/>
            <person name="Vattathil S."/>
            <person name="Villasana D."/>
            <person name="Walker D.L."/>
            <person name="Wang S."/>
            <person name="Wang K."/>
            <person name="White C.S."/>
            <person name="Williams A.C."/>
            <person name="Williamson J."/>
            <person name="Wilson K."/>
            <person name="Woghiren I.O."/>
            <person name="Woodworth J.R."/>
            <person name="Worley K.C."/>
            <person name="Wright R.A."/>
            <person name="Wu W."/>
            <person name="Young L."/>
            <person name="Zhang L."/>
            <person name="Zhang J."/>
            <person name="Zhu Y."/>
            <person name="Muzny D.M."/>
            <person name="Weinstock G."/>
            <person name="Gibbs R.A."/>
        </authorList>
    </citation>
    <scope>NUCLEOTIDE SEQUENCE [LARGE SCALE GENOMIC DNA]</scope>
    <source>
        <strain evidence="3">LSR1</strain>
    </source>
</reference>
<dbReference type="EnsemblMetazoa" id="XM_003244233.4">
    <property type="protein sequence ID" value="XP_003244281.1"/>
    <property type="gene ID" value="LOC100573127"/>
</dbReference>
<dbReference type="RefSeq" id="XP_003244281.1">
    <property type="nucleotide sequence ID" value="XM_003244233.3"/>
</dbReference>
<feature type="compositionally biased region" description="Polar residues" evidence="1">
    <location>
        <begin position="26"/>
        <end position="42"/>
    </location>
</feature>
<name>A0A8R1WAT7_ACYPI</name>
<reference evidence="2" key="2">
    <citation type="submission" date="2022-06" db="UniProtKB">
        <authorList>
            <consortium name="EnsemblMetazoa"/>
        </authorList>
    </citation>
    <scope>IDENTIFICATION</scope>
</reference>
<accession>A0A8R1WAT7</accession>
<proteinExistence type="predicted"/>
<feature type="region of interest" description="Disordered" evidence="1">
    <location>
        <begin position="1"/>
        <end position="83"/>
    </location>
</feature>
<organism evidence="2 3">
    <name type="scientific">Acyrthosiphon pisum</name>
    <name type="common">Pea aphid</name>
    <dbReference type="NCBI Taxonomy" id="7029"/>
    <lineage>
        <taxon>Eukaryota</taxon>
        <taxon>Metazoa</taxon>
        <taxon>Ecdysozoa</taxon>
        <taxon>Arthropoda</taxon>
        <taxon>Hexapoda</taxon>
        <taxon>Insecta</taxon>
        <taxon>Pterygota</taxon>
        <taxon>Neoptera</taxon>
        <taxon>Paraneoptera</taxon>
        <taxon>Hemiptera</taxon>
        <taxon>Sternorrhyncha</taxon>
        <taxon>Aphidomorpha</taxon>
        <taxon>Aphidoidea</taxon>
        <taxon>Aphididae</taxon>
        <taxon>Macrosiphini</taxon>
        <taxon>Acyrthosiphon</taxon>
    </lineage>
</organism>
<feature type="compositionally biased region" description="Basic and acidic residues" evidence="1">
    <location>
        <begin position="60"/>
        <end position="70"/>
    </location>
</feature>
<feature type="compositionally biased region" description="Acidic residues" evidence="1">
    <location>
        <begin position="71"/>
        <end position="82"/>
    </location>
</feature>